<keyword evidence="1" id="KW-0812">Transmembrane</keyword>
<gene>
    <name evidence="2" type="ORF">OS493_000433</name>
</gene>
<sequence length="123" mass="13689">MVCSAADAYHTGDSEEANKCIIHLLHSKSLLSGPSSIRNHQQFQLHQMIFSYYKNGRGSTVVAFDNVLCAILANTMLVLCHRLQMQLIKNDADFQWTLVSNVIQPGQSNANGRHSYGTLRPVT</sequence>
<dbReference type="AlphaFoldDB" id="A0A9X0A7C1"/>
<evidence type="ECO:0000256" key="1">
    <source>
        <dbReference type="SAM" id="Phobius"/>
    </source>
</evidence>
<dbReference type="Proteomes" id="UP001163046">
    <property type="component" value="Unassembled WGS sequence"/>
</dbReference>
<comment type="caution">
    <text evidence="2">The sequence shown here is derived from an EMBL/GenBank/DDBJ whole genome shotgun (WGS) entry which is preliminary data.</text>
</comment>
<evidence type="ECO:0000313" key="2">
    <source>
        <dbReference type="EMBL" id="KAJ7394615.1"/>
    </source>
</evidence>
<evidence type="ECO:0000313" key="3">
    <source>
        <dbReference type="Proteomes" id="UP001163046"/>
    </source>
</evidence>
<accession>A0A9X0A7C1</accession>
<dbReference type="EMBL" id="MU825396">
    <property type="protein sequence ID" value="KAJ7394615.1"/>
    <property type="molecule type" value="Genomic_DNA"/>
</dbReference>
<organism evidence="2 3">
    <name type="scientific">Desmophyllum pertusum</name>
    <dbReference type="NCBI Taxonomy" id="174260"/>
    <lineage>
        <taxon>Eukaryota</taxon>
        <taxon>Metazoa</taxon>
        <taxon>Cnidaria</taxon>
        <taxon>Anthozoa</taxon>
        <taxon>Hexacorallia</taxon>
        <taxon>Scleractinia</taxon>
        <taxon>Caryophylliina</taxon>
        <taxon>Caryophylliidae</taxon>
        <taxon>Desmophyllum</taxon>
    </lineage>
</organism>
<proteinExistence type="predicted"/>
<keyword evidence="1" id="KW-0472">Membrane</keyword>
<protein>
    <submittedName>
        <fullName evidence="2">Uncharacterized protein</fullName>
    </submittedName>
</protein>
<reference evidence="2" key="1">
    <citation type="submission" date="2023-01" db="EMBL/GenBank/DDBJ databases">
        <title>Genome assembly of the deep-sea coral Lophelia pertusa.</title>
        <authorList>
            <person name="Herrera S."/>
            <person name="Cordes E."/>
        </authorList>
    </citation>
    <scope>NUCLEOTIDE SEQUENCE</scope>
    <source>
        <strain evidence="2">USNM1676648</strain>
        <tissue evidence="2">Polyp</tissue>
    </source>
</reference>
<keyword evidence="1" id="KW-1133">Transmembrane helix</keyword>
<name>A0A9X0A7C1_9CNID</name>
<feature type="transmembrane region" description="Helical" evidence="1">
    <location>
        <begin position="61"/>
        <end position="80"/>
    </location>
</feature>
<keyword evidence="3" id="KW-1185">Reference proteome</keyword>